<dbReference type="Gene3D" id="2.70.150.10">
    <property type="entry name" value="Calcium-transporting ATPase, cytoplasmic transduction domain A"/>
    <property type="match status" value="1"/>
</dbReference>
<dbReference type="PANTHER" id="PTHR48085">
    <property type="entry name" value="CADMIUM/ZINC-TRANSPORTING ATPASE HMA2-RELATED"/>
    <property type="match status" value="1"/>
</dbReference>
<organism evidence="14 15">
    <name type="scientific">Candidatus Stercoripulliclostridium merdipullorum</name>
    <dbReference type="NCBI Taxonomy" id="2840952"/>
    <lineage>
        <taxon>Bacteria</taxon>
        <taxon>Bacillati</taxon>
        <taxon>Bacillota</taxon>
        <taxon>Clostridia</taxon>
        <taxon>Eubacteriales</taxon>
        <taxon>Candidatus Stercoripulliclostridium</taxon>
    </lineage>
</organism>
<dbReference type="Proteomes" id="UP000886891">
    <property type="component" value="Unassembled WGS sequence"/>
</dbReference>
<proteinExistence type="inferred from homology"/>
<reference evidence="14" key="1">
    <citation type="submission" date="2020-10" db="EMBL/GenBank/DDBJ databases">
        <authorList>
            <person name="Gilroy R."/>
        </authorList>
    </citation>
    <scope>NUCLEOTIDE SEQUENCE</scope>
    <source>
        <strain evidence="14">23406</strain>
    </source>
</reference>
<evidence type="ECO:0000256" key="7">
    <source>
        <dbReference type="ARBA" id="ARBA00022989"/>
    </source>
</evidence>
<feature type="transmembrane region" description="Helical" evidence="11">
    <location>
        <begin position="179"/>
        <end position="201"/>
    </location>
</feature>
<dbReference type="SFLD" id="SFLDG00002">
    <property type="entry name" value="C1.7:_P-type_atpase_like"/>
    <property type="match status" value="1"/>
</dbReference>
<dbReference type="InterPro" id="IPR023214">
    <property type="entry name" value="HAD_sf"/>
</dbReference>
<evidence type="ECO:0000256" key="6">
    <source>
        <dbReference type="ARBA" id="ARBA00022967"/>
    </source>
</evidence>
<keyword evidence="4 11" id="KW-0812">Transmembrane</keyword>
<feature type="transmembrane region" description="Helical" evidence="11">
    <location>
        <begin position="693"/>
        <end position="712"/>
    </location>
</feature>
<evidence type="ECO:0000256" key="5">
    <source>
        <dbReference type="ARBA" id="ARBA00022723"/>
    </source>
</evidence>
<dbReference type="InterPro" id="IPR023299">
    <property type="entry name" value="ATPase_P-typ_cyto_dom_N"/>
</dbReference>
<dbReference type="PRINTS" id="PR00119">
    <property type="entry name" value="CATATPASE"/>
</dbReference>
<feature type="region of interest" description="Disordered" evidence="12">
    <location>
        <begin position="1"/>
        <end position="40"/>
    </location>
</feature>
<keyword evidence="7 11" id="KW-1133">Transmembrane helix</keyword>
<feature type="transmembrane region" description="Helical" evidence="11">
    <location>
        <begin position="213"/>
        <end position="231"/>
    </location>
</feature>
<keyword evidence="11" id="KW-1003">Cell membrane</keyword>
<evidence type="ECO:0000259" key="13">
    <source>
        <dbReference type="Pfam" id="PF00122"/>
    </source>
</evidence>
<dbReference type="NCBIfam" id="TIGR01511">
    <property type="entry name" value="ATPase-IB1_Cu"/>
    <property type="match status" value="1"/>
</dbReference>
<dbReference type="InterPro" id="IPR027256">
    <property type="entry name" value="P-typ_ATPase_IB"/>
</dbReference>
<dbReference type="Gene3D" id="3.40.1110.10">
    <property type="entry name" value="Calcium-transporting ATPase, cytoplasmic domain N"/>
    <property type="match status" value="1"/>
</dbReference>
<dbReference type="InterPro" id="IPR018303">
    <property type="entry name" value="ATPase_P-typ_P_site"/>
</dbReference>
<dbReference type="EMBL" id="DVOH01000002">
    <property type="protein sequence ID" value="HIU99492.1"/>
    <property type="molecule type" value="Genomic_DNA"/>
</dbReference>
<gene>
    <name evidence="14" type="primary">cadA</name>
    <name evidence="14" type="ORF">IAB14_00065</name>
</gene>
<keyword evidence="6" id="KW-1278">Translocase</keyword>
<name>A0A9D1NBJ3_9FIRM</name>
<dbReference type="AlphaFoldDB" id="A0A9D1NBJ3"/>
<comment type="catalytic activity">
    <reaction evidence="10">
        <text>Cd(2+)(in) + ATP + H2O = Cd(2+)(out) + ADP + phosphate + H(+)</text>
        <dbReference type="Rhea" id="RHEA:12132"/>
        <dbReference type="ChEBI" id="CHEBI:15377"/>
        <dbReference type="ChEBI" id="CHEBI:15378"/>
        <dbReference type="ChEBI" id="CHEBI:30616"/>
        <dbReference type="ChEBI" id="CHEBI:43474"/>
        <dbReference type="ChEBI" id="CHEBI:48775"/>
        <dbReference type="ChEBI" id="CHEBI:456216"/>
        <dbReference type="EC" id="7.2.2.21"/>
    </reaction>
</comment>
<comment type="caution">
    <text evidence="14">The sequence shown here is derived from an EMBL/GenBank/DDBJ whole genome shotgun (WGS) entry which is preliminary data.</text>
</comment>
<dbReference type="Gene3D" id="3.40.50.1000">
    <property type="entry name" value="HAD superfamily/HAD-like"/>
    <property type="match status" value="1"/>
</dbReference>
<evidence type="ECO:0000256" key="9">
    <source>
        <dbReference type="ARBA" id="ARBA00039103"/>
    </source>
</evidence>
<dbReference type="GO" id="GO:0005524">
    <property type="term" value="F:ATP binding"/>
    <property type="evidence" value="ECO:0007669"/>
    <property type="project" value="UniProtKB-UniRule"/>
</dbReference>
<accession>A0A9D1NBJ3</accession>
<dbReference type="GO" id="GO:0008551">
    <property type="term" value="F:P-type cadmium transporter activity"/>
    <property type="evidence" value="ECO:0007669"/>
    <property type="project" value="UniProtKB-EC"/>
</dbReference>
<comment type="subcellular location">
    <subcellularLocation>
        <location evidence="1">Cell membrane</location>
        <topology evidence="1">Multi-pass membrane protein</topology>
    </subcellularLocation>
</comment>
<dbReference type="CDD" id="cd02079">
    <property type="entry name" value="P-type_ATPase_HM"/>
    <property type="match status" value="1"/>
</dbReference>
<evidence type="ECO:0000313" key="14">
    <source>
        <dbReference type="EMBL" id="HIU99492.1"/>
    </source>
</evidence>
<dbReference type="PANTHER" id="PTHR48085:SF5">
    <property type="entry name" value="CADMIUM_ZINC-TRANSPORTING ATPASE HMA4-RELATED"/>
    <property type="match status" value="1"/>
</dbReference>
<dbReference type="InterPro" id="IPR059000">
    <property type="entry name" value="ATPase_P-type_domA"/>
</dbReference>
<dbReference type="InterPro" id="IPR036412">
    <property type="entry name" value="HAD-like_sf"/>
</dbReference>
<feature type="domain" description="P-type ATPase A" evidence="13">
    <location>
        <begin position="249"/>
        <end position="348"/>
    </location>
</feature>
<keyword evidence="5 11" id="KW-0479">Metal-binding</keyword>
<keyword evidence="8 11" id="KW-0472">Membrane</keyword>
<evidence type="ECO:0000256" key="12">
    <source>
        <dbReference type="SAM" id="MobiDB-lite"/>
    </source>
</evidence>
<dbReference type="EC" id="7.2.2.21" evidence="9"/>
<keyword evidence="3" id="KW-0104">Cadmium</keyword>
<dbReference type="FunFam" id="2.70.150.10:FF:000002">
    <property type="entry name" value="Copper-transporting ATPase 1, putative"/>
    <property type="match status" value="1"/>
</dbReference>
<evidence type="ECO:0000256" key="2">
    <source>
        <dbReference type="ARBA" id="ARBA00006024"/>
    </source>
</evidence>
<reference evidence="14" key="2">
    <citation type="journal article" date="2021" name="PeerJ">
        <title>Extensive microbial diversity within the chicken gut microbiome revealed by metagenomics and culture.</title>
        <authorList>
            <person name="Gilroy R."/>
            <person name="Ravi A."/>
            <person name="Getino M."/>
            <person name="Pursley I."/>
            <person name="Horton D.L."/>
            <person name="Alikhan N.F."/>
            <person name="Baker D."/>
            <person name="Gharbi K."/>
            <person name="Hall N."/>
            <person name="Watson M."/>
            <person name="Adriaenssens E.M."/>
            <person name="Foster-Nyarko E."/>
            <person name="Jarju S."/>
            <person name="Secka A."/>
            <person name="Antonio M."/>
            <person name="Oren A."/>
            <person name="Chaudhuri R.R."/>
            <person name="La Ragione R."/>
            <person name="Hildebrand F."/>
            <person name="Pallen M.J."/>
        </authorList>
    </citation>
    <scope>NUCLEOTIDE SEQUENCE</scope>
    <source>
        <strain evidence="14">23406</strain>
    </source>
</reference>
<evidence type="ECO:0000256" key="3">
    <source>
        <dbReference type="ARBA" id="ARBA00022539"/>
    </source>
</evidence>
<dbReference type="InterPro" id="IPR051014">
    <property type="entry name" value="Cation_Transport_ATPase_IB"/>
</dbReference>
<feature type="transmembrane region" description="Helical" evidence="11">
    <location>
        <begin position="120"/>
        <end position="140"/>
    </location>
</feature>
<comment type="similarity">
    <text evidence="2 11">Belongs to the cation transport ATPase (P-type) (TC 3.A.3) family. Type IB subfamily.</text>
</comment>
<dbReference type="NCBIfam" id="TIGR01494">
    <property type="entry name" value="ATPase_P-type"/>
    <property type="match status" value="1"/>
</dbReference>
<dbReference type="SUPFAM" id="SSF56784">
    <property type="entry name" value="HAD-like"/>
    <property type="match status" value="1"/>
</dbReference>
<evidence type="ECO:0000256" key="8">
    <source>
        <dbReference type="ARBA" id="ARBA00023136"/>
    </source>
</evidence>
<dbReference type="InterPro" id="IPR044492">
    <property type="entry name" value="P_typ_ATPase_HD_dom"/>
</dbReference>
<feature type="transmembrane region" description="Helical" evidence="11">
    <location>
        <begin position="718"/>
        <end position="740"/>
    </location>
</feature>
<dbReference type="InterPro" id="IPR001757">
    <property type="entry name" value="P_typ_ATPase"/>
</dbReference>
<feature type="transmembrane region" description="Helical" evidence="11">
    <location>
        <begin position="400"/>
        <end position="424"/>
    </location>
</feature>
<dbReference type="SUPFAM" id="SSF81665">
    <property type="entry name" value="Calcium ATPase, transmembrane domain M"/>
    <property type="match status" value="1"/>
</dbReference>
<dbReference type="SFLD" id="SFLDF00027">
    <property type="entry name" value="p-type_atpase"/>
    <property type="match status" value="1"/>
</dbReference>
<keyword evidence="11" id="KW-0547">Nucleotide-binding</keyword>
<dbReference type="NCBIfam" id="TIGR01525">
    <property type="entry name" value="ATPase-IB_hvy"/>
    <property type="match status" value="1"/>
</dbReference>
<feature type="transmembrane region" description="Helical" evidence="11">
    <location>
        <begin position="146"/>
        <end position="167"/>
    </location>
</feature>
<evidence type="ECO:0000256" key="11">
    <source>
        <dbReference type="RuleBase" id="RU362081"/>
    </source>
</evidence>
<dbReference type="GO" id="GO:0046872">
    <property type="term" value="F:metal ion binding"/>
    <property type="evidence" value="ECO:0007669"/>
    <property type="project" value="UniProtKB-KW"/>
</dbReference>
<evidence type="ECO:0000256" key="10">
    <source>
        <dbReference type="ARBA" id="ARBA00049338"/>
    </source>
</evidence>
<protein>
    <recommendedName>
        <fullName evidence="9">Cd(2+)-exporting ATPase</fullName>
        <ecNumber evidence="9">7.2.2.21</ecNumber>
    </recommendedName>
</protein>
<dbReference type="PROSITE" id="PS00154">
    <property type="entry name" value="ATPASE_E1_E2"/>
    <property type="match status" value="1"/>
</dbReference>
<sequence length="744" mass="78359">MAEHECPHCKAMREAAERAAKEQAEREAEARRQRKSDGQAEQKACCCSHAKAQARPDEESVHENCCGIATHRDEESVHENCCGIATHRDEGGGHENCCGIASGASSSGSPSVLRRYRTPLTLGIALLSVVVSFVLQQTGAWHGAPLWVGIFDPAWVAVVLCGVPIYRGAMTNLFRRKRITSALLISLAMTASLIMGFLTAAGVTGEGHGHSESYFFAAGEIAFLMGLGSWIEDLTVGKARSAVRELIRLQPQRAHLKTESGYTEVDASEVRIGDIVLIKPNEAVSVDGVVVDGEGSVNTASITGESTPVDVAAGSEVYAGSLNLSTALEVRATRVSGDTTLGKLIEYVKNAEKNRAPIVRLADKWARYLVPAACLISVAIFFVALFGLQVGVLESVKRAITILVVVCPCALTLATPIAVSAGIGNAGRKGILIKNGTALERLAGVDVVAFDKTGTLTTGELRVAGIYPYGVESETLLYYAAGAETQSEHPIARAVIAAAGENRGVPTRTESIVGHGVRAVVDGKRVEVVKLQVAEIPADEKEKIEGDKTAIAVLLDGRYIGAITVGDTVKAEAKDAVAALKKAGRRTVMLTGDNRGAAEKVAREIGIDVVAAELLPEGKVAYLQQLKEEGRQVLMVGDGVNDAPAMATSTCSLAMGAMGSSVAIETADASLLGDDLNKIPFMLSLSKRTLRTIAFNITLSLSISFAAIFLSATGLINAVWGALLHNASSVLVCLNSALILTKKK</sequence>
<dbReference type="InterPro" id="IPR023298">
    <property type="entry name" value="ATPase_P-typ_TM_dom_sf"/>
</dbReference>
<keyword evidence="11" id="KW-0067">ATP-binding</keyword>
<dbReference type="Pfam" id="PF00702">
    <property type="entry name" value="Hydrolase"/>
    <property type="match status" value="1"/>
</dbReference>
<dbReference type="GO" id="GO:0016887">
    <property type="term" value="F:ATP hydrolysis activity"/>
    <property type="evidence" value="ECO:0007669"/>
    <property type="project" value="InterPro"/>
</dbReference>
<dbReference type="Pfam" id="PF00122">
    <property type="entry name" value="E1-E2_ATPase"/>
    <property type="match status" value="1"/>
</dbReference>
<dbReference type="GO" id="GO:0005886">
    <property type="term" value="C:plasma membrane"/>
    <property type="evidence" value="ECO:0007669"/>
    <property type="project" value="UniProtKB-SubCell"/>
</dbReference>
<evidence type="ECO:0000313" key="15">
    <source>
        <dbReference type="Proteomes" id="UP000886891"/>
    </source>
</evidence>
<dbReference type="SFLD" id="SFLDS00003">
    <property type="entry name" value="Haloacid_Dehalogenase"/>
    <property type="match status" value="1"/>
</dbReference>
<evidence type="ECO:0000256" key="4">
    <source>
        <dbReference type="ARBA" id="ARBA00022692"/>
    </source>
</evidence>
<evidence type="ECO:0000256" key="1">
    <source>
        <dbReference type="ARBA" id="ARBA00004651"/>
    </source>
</evidence>
<dbReference type="NCBIfam" id="TIGR01512">
    <property type="entry name" value="ATPase-IB2_Cd"/>
    <property type="match status" value="1"/>
</dbReference>
<feature type="transmembrane region" description="Helical" evidence="11">
    <location>
        <begin position="368"/>
        <end position="388"/>
    </location>
</feature>
<dbReference type="InterPro" id="IPR008250">
    <property type="entry name" value="ATPase_P-typ_transduc_dom_A_sf"/>
</dbReference>
<dbReference type="SUPFAM" id="SSF81653">
    <property type="entry name" value="Calcium ATPase, transduction domain A"/>
    <property type="match status" value="1"/>
</dbReference>